<dbReference type="PROSITE" id="PS51219">
    <property type="entry name" value="DPCK"/>
    <property type="match status" value="1"/>
</dbReference>
<accession>A0A848FA51</accession>
<dbReference type="EC" id="2.7.1.24" evidence="5 6"/>
<dbReference type="CDD" id="cd02022">
    <property type="entry name" value="DPCK"/>
    <property type="match status" value="1"/>
</dbReference>
<organism evidence="7 8">
    <name type="scientific">Azohydromonas caseinilytica</name>
    <dbReference type="NCBI Taxonomy" id="2728836"/>
    <lineage>
        <taxon>Bacteria</taxon>
        <taxon>Pseudomonadati</taxon>
        <taxon>Pseudomonadota</taxon>
        <taxon>Betaproteobacteria</taxon>
        <taxon>Burkholderiales</taxon>
        <taxon>Sphaerotilaceae</taxon>
        <taxon>Azohydromonas</taxon>
    </lineage>
</organism>
<dbReference type="Pfam" id="PF01121">
    <property type="entry name" value="CoaE"/>
    <property type="match status" value="1"/>
</dbReference>
<keyword evidence="5 7" id="KW-0808">Transferase</keyword>
<dbReference type="SUPFAM" id="SSF52540">
    <property type="entry name" value="P-loop containing nucleoside triphosphate hydrolases"/>
    <property type="match status" value="1"/>
</dbReference>
<dbReference type="PANTHER" id="PTHR10695:SF46">
    <property type="entry name" value="BIFUNCTIONAL COENZYME A SYNTHASE-RELATED"/>
    <property type="match status" value="1"/>
</dbReference>
<keyword evidence="2 5" id="KW-0547">Nucleotide-binding</keyword>
<evidence type="ECO:0000256" key="5">
    <source>
        <dbReference type="HAMAP-Rule" id="MF_00376"/>
    </source>
</evidence>
<dbReference type="InterPro" id="IPR027417">
    <property type="entry name" value="P-loop_NTPase"/>
</dbReference>
<keyword evidence="4 5" id="KW-0173">Coenzyme A biosynthesis</keyword>
<feature type="binding site" evidence="5">
    <location>
        <begin position="31"/>
        <end position="36"/>
    </location>
    <ligand>
        <name>ATP</name>
        <dbReference type="ChEBI" id="CHEBI:30616"/>
    </ligand>
</feature>
<keyword evidence="8" id="KW-1185">Reference proteome</keyword>
<dbReference type="Gene3D" id="3.40.50.300">
    <property type="entry name" value="P-loop containing nucleotide triphosphate hydrolases"/>
    <property type="match status" value="1"/>
</dbReference>
<dbReference type="EMBL" id="JABBFW010000005">
    <property type="protein sequence ID" value="NML15203.1"/>
    <property type="molecule type" value="Genomic_DNA"/>
</dbReference>
<evidence type="ECO:0000256" key="6">
    <source>
        <dbReference type="NCBIfam" id="TIGR00152"/>
    </source>
</evidence>
<dbReference type="GO" id="GO:0015937">
    <property type="term" value="P:coenzyme A biosynthetic process"/>
    <property type="evidence" value="ECO:0007669"/>
    <property type="project" value="UniProtKB-UniRule"/>
</dbReference>
<keyword evidence="3 5" id="KW-0067">ATP-binding</keyword>
<dbReference type="GO" id="GO:0005524">
    <property type="term" value="F:ATP binding"/>
    <property type="evidence" value="ECO:0007669"/>
    <property type="project" value="UniProtKB-UniRule"/>
</dbReference>
<dbReference type="PANTHER" id="PTHR10695">
    <property type="entry name" value="DEPHOSPHO-COA KINASE-RELATED"/>
    <property type="match status" value="1"/>
</dbReference>
<comment type="catalytic activity">
    <reaction evidence="5">
        <text>3'-dephospho-CoA + ATP = ADP + CoA + H(+)</text>
        <dbReference type="Rhea" id="RHEA:18245"/>
        <dbReference type="ChEBI" id="CHEBI:15378"/>
        <dbReference type="ChEBI" id="CHEBI:30616"/>
        <dbReference type="ChEBI" id="CHEBI:57287"/>
        <dbReference type="ChEBI" id="CHEBI:57328"/>
        <dbReference type="ChEBI" id="CHEBI:456216"/>
        <dbReference type="EC" id="2.7.1.24"/>
    </reaction>
</comment>
<dbReference type="AlphaFoldDB" id="A0A848FA51"/>
<reference evidence="7 8" key="1">
    <citation type="submission" date="2020-04" db="EMBL/GenBank/DDBJ databases">
        <title>Azohydromonas sp. isolated from soil.</title>
        <authorList>
            <person name="Dahal R.H."/>
        </authorList>
    </citation>
    <scope>NUCLEOTIDE SEQUENCE [LARGE SCALE GENOMIC DNA]</scope>
    <source>
        <strain evidence="7 8">G-1-1-14</strain>
    </source>
</reference>
<dbReference type="InterPro" id="IPR001977">
    <property type="entry name" value="Depp_CoAkinase"/>
</dbReference>
<dbReference type="RefSeq" id="WP_169160109.1">
    <property type="nucleotide sequence ID" value="NZ_JABBFW010000005.1"/>
</dbReference>
<comment type="function">
    <text evidence="5">Catalyzes the phosphorylation of the 3'-hydroxyl group of dephosphocoenzyme A to form coenzyme A.</text>
</comment>
<comment type="subcellular location">
    <subcellularLocation>
        <location evidence="5">Cytoplasm</location>
    </subcellularLocation>
</comment>
<name>A0A848FA51_9BURK</name>
<evidence type="ECO:0000313" key="7">
    <source>
        <dbReference type="EMBL" id="NML15203.1"/>
    </source>
</evidence>
<evidence type="ECO:0000313" key="8">
    <source>
        <dbReference type="Proteomes" id="UP000574067"/>
    </source>
</evidence>
<sequence>MTSTTTTTVTTTAASAPPATPLRIGLTGGIGSGKSTVAALLAGLGAAVIDTDAISRELTAPGGAALPAIAARFGPEAIGADGALDRAWMRQRVFADAAARQQLEGILHPMIGAEVQRRSAAAGAAPRVFDVPLLAESLHWRERVQRILVVDCSEETQVQRVMQRSQWSEDTVRRVIAQQAPRARRRAIADAVIHNDGLSLEALALEVETLWRGWCPAA</sequence>
<gene>
    <name evidence="5" type="primary">coaE</name>
    <name evidence="7" type="ORF">HHL10_09455</name>
</gene>
<dbReference type="HAMAP" id="MF_00376">
    <property type="entry name" value="Dephospho_CoA_kinase"/>
    <property type="match status" value="1"/>
</dbReference>
<evidence type="ECO:0000256" key="2">
    <source>
        <dbReference type="ARBA" id="ARBA00022741"/>
    </source>
</evidence>
<dbReference type="Proteomes" id="UP000574067">
    <property type="component" value="Unassembled WGS sequence"/>
</dbReference>
<dbReference type="NCBIfam" id="TIGR00152">
    <property type="entry name" value="dephospho-CoA kinase"/>
    <property type="match status" value="1"/>
</dbReference>
<dbReference type="GO" id="GO:0005737">
    <property type="term" value="C:cytoplasm"/>
    <property type="evidence" value="ECO:0007669"/>
    <property type="project" value="UniProtKB-SubCell"/>
</dbReference>
<comment type="caution">
    <text evidence="7">The sequence shown here is derived from an EMBL/GenBank/DDBJ whole genome shotgun (WGS) entry which is preliminary data.</text>
</comment>
<proteinExistence type="inferred from homology"/>
<keyword evidence="5" id="KW-0963">Cytoplasm</keyword>
<evidence type="ECO:0000256" key="1">
    <source>
        <dbReference type="ARBA" id="ARBA00009018"/>
    </source>
</evidence>
<evidence type="ECO:0000256" key="3">
    <source>
        <dbReference type="ARBA" id="ARBA00022840"/>
    </source>
</evidence>
<dbReference type="GO" id="GO:0004140">
    <property type="term" value="F:dephospho-CoA kinase activity"/>
    <property type="evidence" value="ECO:0007669"/>
    <property type="project" value="UniProtKB-UniRule"/>
</dbReference>
<keyword evidence="5 7" id="KW-0418">Kinase</keyword>
<comment type="similarity">
    <text evidence="1 5">Belongs to the CoaE family.</text>
</comment>
<protein>
    <recommendedName>
        <fullName evidence="5 6">Dephospho-CoA kinase</fullName>
        <ecNumber evidence="5 6">2.7.1.24</ecNumber>
    </recommendedName>
    <alternativeName>
        <fullName evidence="5">Dephosphocoenzyme A kinase</fullName>
    </alternativeName>
</protein>
<dbReference type="UniPathway" id="UPA00241">
    <property type="reaction ID" value="UER00356"/>
</dbReference>
<comment type="pathway">
    <text evidence="5">Cofactor biosynthesis; coenzyme A biosynthesis; CoA from (R)-pantothenate: step 5/5.</text>
</comment>
<evidence type="ECO:0000256" key="4">
    <source>
        <dbReference type="ARBA" id="ARBA00022993"/>
    </source>
</evidence>